<organism evidence="6 7">
    <name type="scientific">Kangsaoukella pontilimi</name>
    <dbReference type="NCBI Taxonomy" id="2691042"/>
    <lineage>
        <taxon>Bacteria</taxon>
        <taxon>Pseudomonadati</taxon>
        <taxon>Pseudomonadota</taxon>
        <taxon>Alphaproteobacteria</taxon>
        <taxon>Rhodobacterales</taxon>
        <taxon>Paracoccaceae</taxon>
        <taxon>Kangsaoukella</taxon>
    </lineage>
</organism>
<dbReference type="Pfam" id="PF13564">
    <property type="entry name" value="DoxX_2"/>
    <property type="match status" value="1"/>
</dbReference>
<evidence type="ECO:0000256" key="1">
    <source>
        <dbReference type="ARBA" id="ARBA00004141"/>
    </source>
</evidence>
<evidence type="ECO:0000256" key="4">
    <source>
        <dbReference type="ARBA" id="ARBA00023136"/>
    </source>
</evidence>
<evidence type="ECO:0000256" key="3">
    <source>
        <dbReference type="ARBA" id="ARBA00022989"/>
    </source>
</evidence>
<evidence type="ECO:0000313" key="6">
    <source>
        <dbReference type="EMBL" id="MXQ06629.1"/>
    </source>
</evidence>
<comment type="subcellular location">
    <subcellularLocation>
        <location evidence="1">Membrane</location>
        <topology evidence="1">Multi-pass membrane protein</topology>
    </subcellularLocation>
</comment>
<reference evidence="6 7" key="1">
    <citation type="submission" date="2019-12" db="EMBL/GenBank/DDBJ databases">
        <authorList>
            <person name="Lee S.D."/>
        </authorList>
    </citation>
    <scope>NUCLEOTIDE SEQUENCE [LARGE SCALE GENOMIC DNA]</scope>
    <source>
        <strain evidence="6 7">GH1-50</strain>
    </source>
</reference>
<feature type="transmembrane region" description="Helical" evidence="5">
    <location>
        <begin position="44"/>
        <end position="62"/>
    </location>
</feature>
<dbReference type="AlphaFoldDB" id="A0A7C9IEH7"/>
<name>A0A7C9IEH7_9RHOB</name>
<evidence type="ECO:0000313" key="7">
    <source>
        <dbReference type="Proteomes" id="UP000480350"/>
    </source>
</evidence>
<gene>
    <name evidence="6" type="ORF">GQ651_02095</name>
</gene>
<keyword evidence="7" id="KW-1185">Reference proteome</keyword>
<sequence>MIQNMPLTLLRAGLTLAFLYFGLTKLLGTPSAVALYEALGMGQWIRYVTGSVETLGAVALWVPGAQALAALALTLTMVLAIFAMLVFIGGAWWHLALLLVLSALAAYAYRGQLAALVSRA</sequence>
<comment type="caution">
    <text evidence="6">The sequence shown here is derived from an EMBL/GenBank/DDBJ whole genome shotgun (WGS) entry which is preliminary data.</text>
</comment>
<evidence type="ECO:0000256" key="5">
    <source>
        <dbReference type="SAM" id="Phobius"/>
    </source>
</evidence>
<keyword evidence="3 5" id="KW-1133">Transmembrane helix</keyword>
<evidence type="ECO:0000256" key="2">
    <source>
        <dbReference type="ARBA" id="ARBA00022692"/>
    </source>
</evidence>
<proteinExistence type="predicted"/>
<protein>
    <submittedName>
        <fullName evidence="6">DoxX family membrane protein</fullName>
    </submittedName>
</protein>
<keyword evidence="2 5" id="KW-0812">Transmembrane</keyword>
<dbReference type="InterPro" id="IPR032808">
    <property type="entry name" value="DoxX"/>
</dbReference>
<dbReference type="RefSeq" id="WP_160762558.1">
    <property type="nucleotide sequence ID" value="NZ_WUPT01000001.1"/>
</dbReference>
<dbReference type="GO" id="GO:0016020">
    <property type="term" value="C:membrane"/>
    <property type="evidence" value="ECO:0007669"/>
    <property type="project" value="UniProtKB-SubCell"/>
</dbReference>
<reference evidence="6 7" key="2">
    <citation type="submission" date="2020-03" db="EMBL/GenBank/DDBJ databases">
        <title>Kangsaoukella pontilimi gen. nov., sp. nov., a new member of the family Rhodobacteraceae isolated from a tidal mudflat.</title>
        <authorList>
            <person name="Kim I.S."/>
        </authorList>
    </citation>
    <scope>NUCLEOTIDE SEQUENCE [LARGE SCALE GENOMIC DNA]</scope>
    <source>
        <strain evidence="6 7">GH1-50</strain>
    </source>
</reference>
<feature type="transmembrane region" description="Helical" evidence="5">
    <location>
        <begin position="91"/>
        <end position="109"/>
    </location>
</feature>
<dbReference type="Proteomes" id="UP000480350">
    <property type="component" value="Unassembled WGS sequence"/>
</dbReference>
<feature type="transmembrane region" description="Helical" evidence="5">
    <location>
        <begin position="67"/>
        <end position="85"/>
    </location>
</feature>
<keyword evidence="4 5" id="KW-0472">Membrane</keyword>
<dbReference type="EMBL" id="WUPT01000001">
    <property type="protein sequence ID" value="MXQ06629.1"/>
    <property type="molecule type" value="Genomic_DNA"/>
</dbReference>
<accession>A0A7C9IEH7</accession>